<dbReference type="EMBL" id="AP025628">
    <property type="protein sequence ID" value="BDG58912.1"/>
    <property type="molecule type" value="Genomic_DNA"/>
</dbReference>
<keyword evidence="1" id="KW-1133">Transmembrane helix</keyword>
<keyword evidence="1" id="KW-0812">Transmembrane</keyword>
<reference evidence="2" key="1">
    <citation type="submission" date="2022-03" db="EMBL/GenBank/DDBJ databases">
        <title>Complete genome sequence of Caldinitratiruptor microaerophilus.</title>
        <authorList>
            <person name="Mukaiyama R."/>
            <person name="Nishiyama T."/>
            <person name="Ueda K."/>
        </authorList>
    </citation>
    <scope>NUCLEOTIDE SEQUENCE</scope>
    <source>
        <strain evidence="2">JCM 16183</strain>
    </source>
</reference>
<protein>
    <submittedName>
        <fullName evidence="2">Uncharacterized protein</fullName>
    </submittedName>
</protein>
<sequence>MPWVTVYALALPVLVTGLAWALRRQMSHMTAMVLAMSLGTAAGLWAGSAAVVLGLGDLWDAALLGAGVGAGFGIGAGLSGGLSPTLDGGLGGVMGGMMGAMLAAMAPGRATAALRASTALLSAVAVLVVLLLVREAGAHEVRSAVRSRWLLLALVVVAGLILGAAMGVI</sequence>
<dbReference type="AlphaFoldDB" id="A0AA35CHF8"/>
<feature type="transmembrane region" description="Helical" evidence="1">
    <location>
        <begin position="34"/>
        <end position="55"/>
    </location>
</feature>
<evidence type="ECO:0000313" key="3">
    <source>
        <dbReference type="Proteomes" id="UP001163687"/>
    </source>
</evidence>
<feature type="transmembrane region" description="Helical" evidence="1">
    <location>
        <begin position="61"/>
        <end position="82"/>
    </location>
</feature>
<name>A0AA35CHF8_9FIRM</name>
<accession>A0AA35CHF8</accession>
<feature type="transmembrane region" description="Helical" evidence="1">
    <location>
        <begin position="112"/>
        <end position="133"/>
    </location>
</feature>
<feature type="transmembrane region" description="Helical" evidence="1">
    <location>
        <begin position="149"/>
        <end position="168"/>
    </location>
</feature>
<dbReference type="Proteomes" id="UP001163687">
    <property type="component" value="Chromosome"/>
</dbReference>
<proteinExistence type="predicted"/>
<feature type="transmembrane region" description="Helical" evidence="1">
    <location>
        <begin position="89"/>
        <end position="106"/>
    </location>
</feature>
<feature type="transmembrane region" description="Helical" evidence="1">
    <location>
        <begin position="6"/>
        <end position="22"/>
    </location>
</feature>
<dbReference type="RefSeq" id="WP_264843038.1">
    <property type="nucleotide sequence ID" value="NZ_AP025628.1"/>
</dbReference>
<gene>
    <name evidence="2" type="ORF">caldi_00020</name>
</gene>
<evidence type="ECO:0000256" key="1">
    <source>
        <dbReference type="SAM" id="Phobius"/>
    </source>
</evidence>
<keyword evidence="1" id="KW-0472">Membrane</keyword>
<dbReference type="KEGG" id="cmic:caldi_00020"/>
<evidence type="ECO:0000313" key="2">
    <source>
        <dbReference type="EMBL" id="BDG58912.1"/>
    </source>
</evidence>
<keyword evidence="3" id="KW-1185">Reference proteome</keyword>
<organism evidence="2 3">
    <name type="scientific">Caldinitratiruptor microaerophilus</name>
    <dbReference type="NCBI Taxonomy" id="671077"/>
    <lineage>
        <taxon>Bacteria</taxon>
        <taxon>Bacillati</taxon>
        <taxon>Bacillota</taxon>
        <taxon>Clostridia</taxon>
        <taxon>Eubacteriales</taxon>
        <taxon>Symbiobacteriaceae</taxon>
        <taxon>Caldinitratiruptor</taxon>
    </lineage>
</organism>